<protein>
    <submittedName>
        <fullName evidence="13">Putative bifunctional transcriptional activator/DNA repair enzyme AlkA</fullName>
    </submittedName>
</protein>
<dbReference type="PROSITE" id="PS00041">
    <property type="entry name" value="HTH_ARAC_FAMILY_1"/>
    <property type="match status" value="1"/>
</dbReference>
<comment type="cofactor">
    <cofactor evidence="1">
        <name>Zn(2+)</name>
        <dbReference type="ChEBI" id="CHEBI:29105"/>
    </cofactor>
</comment>
<dbReference type="InterPro" id="IPR051912">
    <property type="entry name" value="Alkylbase_DNA_Glycosylase/TA"/>
</dbReference>
<dbReference type="Gene3D" id="1.10.1670.10">
    <property type="entry name" value="Helix-hairpin-Helix base-excision DNA repair enzymes (C-terminal)"/>
    <property type="match status" value="1"/>
</dbReference>
<dbReference type="Pfam" id="PF06029">
    <property type="entry name" value="AlkA_N"/>
    <property type="match status" value="1"/>
</dbReference>
<accession>A0A6J5EV20</accession>
<dbReference type="GO" id="GO:0003700">
    <property type="term" value="F:DNA-binding transcription factor activity"/>
    <property type="evidence" value="ECO:0007669"/>
    <property type="project" value="InterPro"/>
</dbReference>
<reference evidence="13 14" key="1">
    <citation type="submission" date="2020-04" db="EMBL/GenBank/DDBJ databases">
        <authorList>
            <person name="De Canck E."/>
        </authorList>
    </citation>
    <scope>NUCLEOTIDE SEQUENCE [LARGE SCALE GENOMIC DNA]</scope>
    <source>
        <strain evidence="13 14">LMG 29542</strain>
    </source>
</reference>
<dbReference type="SUPFAM" id="SSF57884">
    <property type="entry name" value="Ada DNA repair protein, N-terminal domain (N-Ada 10)"/>
    <property type="match status" value="1"/>
</dbReference>
<dbReference type="InterPro" id="IPR010316">
    <property type="entry name" value="AlkA_N"/>
</dbReference>
<dbReference type="GO" id="GO:0006285">
    <property type="term" value="P:base-excision repair, AP site formation"/>
    <property type="evidence" value="ECO:0007669"/>
    <property type="project" value="TreeGrafter"/>
</dbReference>
<organism evidence="13 14">
    <name type="scientific">Paraburkholderia humisilvae</name>
    <dbReference type="NCBI Taxonomy" id="627669"/>
    <lineage>
        <taxon>Bacteria</taxon>
        <taxon>Pseudomonadati</taxon>
        <taxon>Pseudomonadota</taxon>
        <taxon>Betaproteobacteria</taxon>
        <taxon>Burkholderiales</taxon>
        <taxon>Burkholderiaceae</taxon>
        <taxon>Paraburkholderia</taxon>
    </lineage>
</organism>
<keyword evidence="11" id="KW-0234">DNA repair</keyword>
<dbReference type="GO" id="GO:0032131">
    <property type="term" value="F:alkylated DNA binding"/>
    <property type="evidence" value="ECO:0007669"/>
    <property type="project" value="TreeGrafter"/>
</dbReference>
<dbReference type="Gene3D" id="3.40.10.10">
    <property type="entry name" value="DNA Methylphosphotriester Repair Domain"/>
    <property type="match status" value="1"/>
</dbReference>
<dbReference type="SUPFAM" id="SSF46689">
    <property type="entry name" value="Homeodomain-like"/>
    <property type="match status" value="2"/>
</dbReference>
<evidence type="ECO:0000256" key="5">
    <source>
        <dbReference type="ARBA" id="ARBA00022763"/>
    </source>
</evidence>
<dbReference type="InterPro" id="IPR035451">
    <property type="entry name" value="Ada-like_dom_sf"/>
</dbReference>
<keyword evidence="4" id="KW-0479">Metal-binding</keyword>
<keyword evidence="6" id="KW-0862">Zinc</keyword>
<evidence type="ECO:0000313" key="13">
    <source>
        <dbReference type="EMBL" id="CAB3770073.1"/>
    </source>
</evidence>
<dbReference type="RefSeq" id="WP_175231414.1">
    <property type="nucleotide sequence ID" value="NZ_CADIKH010000044.1"/>
</dbReference>
<dbReference type="SUPFAM" id="SSF55945">
    <property type="entry name" value="TATA-box binding protein-like"/>
    <property type="match status" value="1"/>
</dbReference>
<evidence type="ECO:0000256" key="1">
    <source>
        <dbReference type="ARBA" id="ARBA00001947"/>
    </source>
</evidence>
<dbReference type="InterPro" id="IPR009057">
    <property type="entry name" value="Homeodomain-like_sf"/>
</dbReference>
<dbReference type="GO" id="GO:0008270">
    <property type="term" value="F:zinc ion binding"/>
    <property type="evidence" value="ECO:0007669"/>
    <property type="project" value="InterPro"/>
</dbReference>
<dbReference type="GO" id="GO:0005737">
    <property type="term" value="C:cytoplasm"/>
    <property type="evidence" value="ECO:0007669"/>
    <property type="project" value="TreeGrafter"/>
</dbReference>
<dbReference type="Gene3D" id="3.30.310.20">
    <property type="entry name" value="DNA-3-methyladenine glycosylase AlkA, N-terminal domain"/>
    <property type="match status" value="1"/>
</dbReference>
<dbReference type="PANTHER" id="PTHR43003">
    <property type="entry name" value="DNA-3-METHYLADENINE GLYCOSYLASE"/>
    <property type="match status" value="1"/>
</dbReference>
<evidence type="ECO:0000256" key="7">
    <source>
        <dbReference type="ARBA" id="ARBA00023015"/>
    </source>
</evidence>
<keyword evidence="10" id="KW-0804">Transcription</keyword>
<dbReference type="PROSITE" id="PS01124">
    <property type="entry name" value="HTH_ARAC_FAMILY_2"/>
    <property type="match status" value="1"/>
</dbReference>
<dbReference type="SMART" id="SM00342">
    <property type="entry name" value="HTH_ARAC"/>
    <property type="match status" value="1"/>
</dbReference>
<dbReference type="Gene3D" id="1.10.340.30">
    <property type="entry name" value="Hypothetical protein, domain 2"/>
    <property type="match status" value="1"/>
</dbReference>
<dbReference type="GO" id="GO:0006307">
    <property type="term" value="P:DNA alkylation repair"/>
    <property type="evidence" value="ECO:0007669"/>
    <property type="project" value="TreeGrafter"/>
</dbReference>
<dbReference type="InterPro" id="IPR023170">
    <property type="entry name" value="HhH_base_excis_C"/>
</dbReference>
<evidence type="ECO:0000256" key="4">
    <source>
        <dbReference type="ARBA" id="ARBA00022723"/>
    </source>
</evidence>
<dbReference type="AlphaFoldDB" id="A0A6J5EV20"/>
<dbReference type="Gene3D" id="1.10.10.60">
    <property type="entry name" value="Homeodomain-like"/>
    <property type="match status" value="1"/>
</dbReference>
<evidence type="ECO:0000256" key="2">
    <source>
        <dbReference type="ARBA" id="ARBA00022603"/>
    </source>
</evidence>
<dbReference type="GO" id="GO:0043565">
    <property type="term" value="F:sequence-specific DNA binding"/>
    <property type="evidence" value="ECO:0007669"/>
    <property type="project" value="InterPro"/>
</dbReference>
<keyword evidence="3" id="KW-0808">Transferase</keyword>
<keyword evidence="9" id="KW-0010">Activator</keyword>
<keyword evidence="8" id="KW-0238">DNA-binding</keyword>
<keyword evidence="14" id="KW-1185">Reference proteome</keyword>
<keyword evidence="2" id="KW-0489">Methyltransferase</keyword>
<dbReference type="GO" id="GO:0032993">
    <property type="term" value="C:protein-DNA complex"/>
    <property type="evidence" value="ECO:0007669"/>
    <property type="project" value="TreeGrafter"/>
</dbReference>
<dbReference type="InterPro" id="IPR004026">
    <property type="entry name" value="Ada_DNA_repair_Zn-bd"/>
</dbReference>
<dbReference type="SMART" id="SM01009">
    <property type="entry name" value="AlkA_N"/>
    <property type="match status" value="1"/>
</dbReference>
<dbReference type="InterPro" id="IPR037046">
    <property type="entry name" value="AlkA_N_sf"/>
</dbReference>
<dbReference type="GO" id="GO:0008168">
    <property type="term" value="F:methyltransferase activity"/>
    <property type="evidence" value="ECO:0007669"/>
    <property type="project" value="UniProtKB-KW"/>
</dbReference>
<keyword evidence="7" id="KW-0805">Transcription regulation</keyword>
<feature type="domain" description="HTH araC/xylS-type" evidence="12">
    <location>
        <begin position="87"/>
        <end position="185"/>
    </location>
</feature>
<dbReference type="Pfam" id="PF02805">
    <property type="entry name" value="Ada_Zn_binding"/>
    <property type="match status" value="1"/>
</dbReference>
<sequence length="483" mass="53799">MRLDPETCYEILLSNDRRFDGWFFVGVSSTGVYCRSVCPVRTPKRQNCHFFPTTVAAEKAGFRPCMRCRPELAPGNGLLDISGNLARAAATLIEEGFLNGKTVTKLAQRIGVTERHLRRIFVTEFGVSIIEFVQTHRLLMAKRLLTDTSMPISTVASVAGFGSVRRFNDLFSRRYGFNPLRLRKGKESASATDGDMIFMLSYRPPFAWSSLLNFLSERQINGVEYVDEQIYARVVEIPRQKDNLTGWITVRNLPRRYAVEVTVAPSLIRVIAQVLACVKRLFDLGSRPDLIDAHLDEFASGLPGIRVPGSFDGIEIAVRAVVGQKATPDQTRNILSRIAARFGSVVKAAPFGLVNTFPSARTLSSLHPAMLVEMGLTRRQAETIGYLANAVASGDIVLEPMTSLEETLAFLRAVPGISEWAVQYIAMRAMAWPNAYPESDDVVMKYLCADSPTASGRLASQWEPWRAYATMHLWRLHEVQSQG</sequence>
<evidence type="ECO:0000256" key="8">
    <source>
        <dbReference type="ARBA" id="ARBA00023125"/>
    </source>
</evidence>
<evidence type="ECO:0000313" key="14">
    <source>
        <dbReference type="Proteomes" id="UP000494363"/>
    </source>
</evidence>
<evidence type="ECO:0000256" key="9">
    <source>
        <dbReference type="ARBA" id="ARBA00023159"/>
    </source>
</evidence>
<evidence type="ECO:0000256" key="11">
    <source>
        <dbReference type="ARBA" id="ARBA00023204"/>
    </source>
</evidence>
<gene>
    <name evidence="13" type="primary">alkA_2</name>
    <name evidence="13" type="ORF">LMG29542_06257</name>
</gene>
<name>A0A6J5EV20_9BURK</name>
<dbReference type="GO" id="GO:0008725">
    <property type="term" value="F:DNA-3-methyladenine glycosylase activity"/>
    <property type="evidence" value="ECO:0007669"/>
    <property type="project" value="TreeGrafter"/>
</dbReference>
<keyword evidence="5" id="KW-0227">DNA damage</keyword>
<dbReference type="InterPro" id="IPR018060">
    <property type="entry name" value="HTH_AraC"/>
</dbReference>
<dbReference type="GO" id="GO:0032259">
    <property type="term" value="P:methylation"/>
    <property type="evidence" value="ECO:0007669"/>
    <property type="project" value="UniProtKB-KW"/>
</dbReference>
<evidence type="ECO:0000259" key="12">
    <source>
        <dbReference type="PROSITE" id="PS01124"/>
    </source>
</evidence>
<dbReference type="PANTHER" id="PTHR43003:SF13">
    <property type="entry name" value="DNA-3-METHYLADENINE GLYCOSYLASE 2"/>
    <property type="match status" value="1"/>
</dbReference>
<dbReference type="InterPro" id="IPR011257">
    <property type="entry name" value="DNA_glycosylase"/>
</dbReference>
<dbReference type="SUPFAM" id="SSF48150">
    <property type="entry name" value="DNA-glycosylase"/>
    <property type="match status" value="1"/>
</dbReference>
<dbReference type="InterPro" id="IPR018062">
    <property type="entry name" value="HTH_AraC-typ_CS"/>
</dbReference>
<evidence type="ECO:0000256" key="3">
    <source>
        <dbReference type="ARBA" id="ARBA00022679"/>
    </source>
</evidence>
<dbReference type="Proteomes" id="UP000494363">
    <property type="component" value="Unassembled WGS sequence"/>
</dbReference>
<dbReference type="Pfam" id="PF12833">
    <property type="entry name" value="HTH_18"/>
    <property type="match status" value="1"/>
</dbReference>
<dbReference type="GO" id="GO:0043916">
    <property type="term" value="F:DNA-7-methylguanine glycosylase activity"/>
    <property type="evidence" value="ECO:0007669"/>
    <property type="project" value="TreeGrafter"/>
</dbReference>
<dbReference type="EMBL" id="CADIKH010000044">
    <property type="protein sequence ID" value="CAB3770073.1"/>
    <property type="molecule type" value="Genomic_DNA"/>
</dbReference>
<evidence type="ECO:0000256" key="10">
    <source>
        <dbReference type="ARBA" id="ARBA00023163"/>
    </source>
</evidence>
<evidence type="ECO:0000256" key="6">
    <source>
        <dbReference type="ARBA" id="ARBA00022833"/>
    </source>
</evidence>
<proteinExistence type="predicted"/>